<evidence type="ECO:0000256" key="13">
    <source>
        <dbReference type="ARBA" id="ARBA00022989"/>
    </source>
</evidence>
<evidence type="ECO:0000256" key="6">
    <source>
        <dbReference type="ARBA" id="ARBA00012487"/>
    </source>
</evidence>
<feature type="transmembrane region" description="Helical" evidence="19">
    <location>
        <begin position="228"/>
        <end position="248"/>
    </location>
</feature>
<evidence type="ECO:0000256" key="3">
    <source>
        <dbReference type="ARBA" id="ARBA00005119"/>
    </source>
</evidence>
<comment type="pathway">
    <text evidence="4">Lipid metabolism.</text>
</comment>
<gene>
    <name evidence="20" type="primary">cdsA</name>
    <name evidence="20" type="ORF">Lche_0724</name>
</gene>
<evidence type="ECO:0000313" key="21">
    <source>
        <dbReference type="Proteomes" id="UP000054921"/>
    </source>
</evidence>
<comment type="caution">
    <text evidence="20">The sequence shown here is derived from an EMBL/GenBank/DDBJ whole genome shotgun (WGS) entry which is preliminary data.</text>
</comment>
<dbReference type="UniPathway" id="UPA00557">
    <property type="reaction ID" value="UER00614"/>
</dbReference>
<evidence type="ECO:0000256" key="18">
    <source>
        <dbReference type="RuleBase" id="RU003938"/>
    </source>
</evidence>
<comment type="catalytic activity">
    <reaction evidence="1 18">
        <text>a 1,2-diacyl-sn-glycero-3-phosphate + CTP + H(+) = a CDP-1,2-diacyl-sn-glycerol + diphosphate</text>
        <dbReference type="Rhea" id="RHEA:16229"/>
        <dbReference type="ChEBI" id="CHEBI:15378"/>
        <dbReference type="ChEBI" id="CHEBI:33019"/>
        <dbReference type="ChEBI" id="CHEBI:37563"/>
        <dbReference type="ChEBI" id="CHEBI:58332"/>
        <dbReference type="ChEBI" id="CHEBI:58608"/>
        <dbReference type="EC" id="2.7.7.41"/>
    </reaction>
</comment>
<dbReference type="PATRIC" id="fig|28084.5.peg.777"/>
<evidence type="ECO:0000256" key="17">
    <source>
        <dbReference type="ARBA" id="ARBA00023264"/>
    </source>
</evidence>
<dbReference type="Pfam" id="PF01148">
    <property type="entry name" value="CTP_transf_1"/>
    <property type="match status" value="1"/>
</dbReference>
<keyword evidence="14" id="KW-0443">Lipid metabolism</keyword>
<dbReference type="InterPro" id="IPR000374">
    <property type="entry name" value="PC_trans"/>
</dbReference>
<keyword evidence="9" id="KW-0444">Lipid biosynthesis</keyword>
<feature type="transmembrane region" description="Helical" evidence="19">
    <location>
        <begin position="165"/>
        <end position="183"/>
    </location>
</feature>
<feature type="transmembrane region" description="Helical" evidence="19">
    <location>
        <begin position="56"/>
        <end position="74"/>
    </location>
</feature>
<keyword evidence="10 18" id="KW-0808">Transferase</keyword>
<evidence type="ECO:0000256" key="4">
    <source>
        <dbReference type="ARBA" id="ARBA00005189"/>
    </source>
</evidence>
<keyword evidence="8" id="KW-1003">Cell membrane</keyword>
<evidence type="ECO:0000256" key="12">
    <source>
        <dbReference type="ARBA" id="ARBA00022695"/>
    </source>
</evidence>
<dbReference type="Proteomes" id="UP000054921">
    <property type="component" value="Unassembled WGS sequence"/>
</dbReference>
<evidence type="ECO:0000313" key="20">
    <source>
        <dbReference type="EMBL" id="KTC82460.1"/>
    </source>
</evidence>
<comment type="pathway">
    <text evidence="3 18">Phospholipid metabolism; CDP-diacylglycerol biosynthesis; CDP-diacylglycerol from sn-glycerol 3-phosphate: step 3/3.</text>
</comment>
<keyword evidence="16" id="KW-0594">Phospholipid biosynthesis</keyword>
<dbReference type="GO" id="GO:0016024">
    <property type="term" value="P:CDP-diacylglycerol biosynthetic process"/>
    <property type="evidence" value="ECO:0007669"/>
    <property type="project" value="UniProtKB-UniPathway"/>
</dbReference>
<dbReference type="GO" id="GO:0004605">
    <property type="term" value="F:phosphatidate cytidylyltransferase activity"/>
    <property type="evidence" value="ECO:0007669"/>
    <property type="project" value="UniProtKB-EC"/>
</dbReference>
<evidence type="ECO:0000256" key="11">
    <source>
        <dbReference type="ARBA" id="ARBA00022692"/>
    </source>
</evidence>
<name>A0A0W0SGD0_9GAMM</name>
<evidence type="ECO:0000256" key="5">
    <source>
        <dbReference type="ARBA" id="ARBA00010185"/>
    </source>
</evidence>
<accession>A0A0W0SGD0</accession>
<evidence type="ECO:0000256" key="16">
    <source>
        <dbReference type="ARBA" id="ARBA00023209"/>
    </source>
</evidence>
<organism evidence="20 21">
    <name type="scientific">Legionella cherrii</name>
    <dbReference type="NCBI Taxonomy" id="28084"/>
    <lineage>
        <taxon>Bacteria</taxon>
        <taxon>Pseudomonadati</taxon>
        <taxon>Pseudomonadota</taxon>
        <taxon>Gammaproteobacteria</taxon>
        <taxon>Legionellales</taxon>
        <taxon>Legionellaceae</taxon>
        <taxon>Legionella</taxon>
    </lineage>
</organism>
<proteinExistence type="inferred from homology"/>
<evidence type="ECO:0000256" key="10">
    <source>
        <dbReference type="ARBA" id="ARBA00022679"/>
    </source>
</evidence>
<reference evidence="20 21" key="1">
    <citation type="submission" date="2015-11" db="EMBL/GenBank/DDBJ databases">
        <title>Genomic analysis of 38 Legionella species identifies large and diverse effector repertoires.</title>
        <authorList>
            <person name="Burstein D."/>
            <person name="Amaro F."/>
            <person name="Zusman T."/>
            <person name="Lifshitz Z."/>
            <person name="Cohen O."/>
            <person name="Gilbert J.A."/>
            <person name="Pupko T."/>
            <person name="Shuman H.A."/>
            <person name="Segal G."/>
        </authorList>
    </citation>
    <scope>NUCLEOTIDE SEQUENCE [LARGE SCALE GENOMIC DNA]</scope>
    <source>
        <strain evidence="20 21">ORW</strain>
    </source>
</reference>
<dbReference type="PROSITE" id="PS01315">
    <property type="entry name" value="CDS"/>
    <property type="match status" value="1"/>
</dbReference>
<keyword evidence="17" id="KW-1208">Phospholipid metabolism</keyword>
<evidence type="ECO:0000256" key="8">
    <source>
        <dbReference type="ARBA" id="ARBA00022475"/>
    </source>
</evidence>
<feature type="transmembrane region" description="Helical" evidence="19">
    <location>
        <begin position="109"/>
        <end position="126"/>
    </location>
</feature>
<dbReference type="AlphaFoldDB" id="A0A0W0SGD0"/>
<feature type="transmembrane region" description="Helical" evidence="19">
    <location>
        <begin position="204"/>
        <end position="222"/>
    </location>
</feature>
<dbReference type="EC" id="2.7.7.41" evidence="6 18"/>
<sequence>MTGSVGIRVQKVTGLAEIVELYTLNNKGDIMFFQRLITTLILVPLVLWLIFYGNQWLLAGIVLLVFLAACRECWQLIPLNHWSLQAGFIVIMLAGLWACGAFFDYWLDIGLIIWCLNVLAILSFPGSQKYWGYPAVVAMVCFLLLPLFVQSLIHLYHLPNGKGQLVYLLFLIWVSDTGAYLSGKLMGKHKLIPQVSPGKSWEGVIGGIILSMLIAWIGYSYFKPVAAVHWFVLALCTIIIAIFGDLFISILKRRCHLKDTGALIPGHGGILDRLDSLIAALPLFYFGLTW</sequence>
<evidence type="ECO:0000256" key="9">
    <source>
        <dbReference type="ARBA" id="ARBA00022516"/>
    </source>
</evidence>
<dbReference type="EMBL" id="LNXW01000009">
    <property type="protein sequence ID" value="KTC82460.1"/>
    <property type="molecule type" value="Genomic_DNA"/>
</dbReference>
<dbReference type="GO" id="GO:0005886">
    <property type="term" value="C:plasma membrane"/>
    <property type="evidence" value="ECO:0007669"/>
    <property type="project" value="UniProtKB-SubCell"/>
</dbReference>
<keyword evidence="15 19" id="KW-0472">Membrane</keyword>
<keyword evidence="13 19" id="KW-1133">Transmembrane helix</keyword>
<evidence type="ECO:0000256" key="19">
    <source>
        <dbReference type="SAM" id="Phobius"/>
    </source>
</evidence>
<keyword evidence="12 18" id="KW-0548">Nucleotidyltransferase</keyword>
<dbReference type="PANTHER" id="PTHR46382:SF1">
    <property type="entry name" value="PHOSPHATIDATE CYTIDYLYLTRANSFERASE"/>
    <property type="match status" value="1"/>
</dbReference>
<comment type="subcellular location">
    <subcellularLocation>
        <location evidence="2">Cell membrane</location>
        <topology evidence="2">Multi-pass membrane protein</topology>
    </subcellularLocation>
</comment>
<protein>
    <recommendedName>
        <fullName evidence="7 18">Phosphatidate cytidylyltransferase</fullName>
        <ecNumber evidence="6 18">2.7.7.41</ecNumber>
    </recommendedName>
</protein>
<dbReference type="PANTHER" id="PTHR46382">
    <property type="entry name" value="PHOSPHATIDATE CYTIDYLYLTRANSFERASE"/>
    <property type="match status" value="1"/>
</dbReference>
<feature type="transmembrane region" description="Helical" evidence="19">
    <location>
        <begin position="86"/>
        <end position="103"/>
    </location>
</feature>
<evidence type="ECO:0000256" key="7">
    <source>
        <dbReference type="ARBA" id="ARBA00019373"/>
    </source>
</evidence>
<evidence type="ECO:0000256" key="14">
    <source>
        <dbReference type="ARBA" id="ARBA00023098"/>
    </source>
</evidence>
<dbReference type="STRING" id="28084.Lche_0724"/>
<comment type="similarity">
    <text evidence="5 18">Belongs to the CDS family.</text>
</comment>
<evidence type="ECO:0000256" key="15">
    <source>
        <dbReference type="ARBA" id="ARBA00023136"/>
    </source>
</evidence>
<evidence type="ECO:0000256" key="2">
    <source>
        <dbReference type="ARBA" id="ARBA00004651"/>
    </source>
</evidence>
<keyword evidence="11 18" id="KW-0812">Transmembrane</keyword>
<feature type="transmembrane region" description="Helical" evidence="19">
    <location>
        <begin position="133"/>
        <end position="153"/>
    </location>
</feature>
<evidence type="ECO:0000256" key="1">
    <source>
        <dbReference type="ARBA" id="ARBA00001698"/>
    </source>
</evidence>